<sequence>MQHIAPVLEPSLRAGLWAFGQADGTPIADAIGFGPGGRIRGHADKNETAWRIEGGQLEFLSADRRITARFDRYDPGSDPICLHGVATSPLWNETRPVMLLQIGALPAPAPAPARRRNLVIMRAGPQGLFPRWAGAATRDWDFALSWYGREDPPDWGQDFTQCEPGPKLQPIGRWLDQHRDLIRHYDHIWLPDDDIMTDWSTVDRLFATCREFDLQLAQPALTRQSFSAHLMLYECPDYRLRYTNFVEGMVPVFSAAAAMLCLPVLLEATAYGWGHDWIFPRLLGYPKHRIAVIDECAVTHTRPCGVNTDRDVARAELKAIVAKYGATHMDHRIHGCIFREPLPWLD</sequence>
<comment type="caution">
    <text evidence="1">The sequence shown here is derived from an EMBL/GenBank/DDBJ whole genome shotgun (WGS) entry which is preliminary data.</text>
</comment>
<dbReference type="AlphaFoldDB" id="A0AAW9DME4"/>
<reference evidence="1 2" key="1">
    <citation type="submission" date="2023-11" db="EMBL/GenBank/DDBJ databases">
        <title>MicrobeMod: A computational toolkit for identifying prokaryotic methylation and restriction-modification with nanopore sequencing.</title>
        <authorList>
            <person name="Crits-Christoph A."/>
            <person name="Kang S.C."/>
            <person name="Lee H."/>
            <person name="Ostrov N."/>
        </authorList>
    </citation>
    <scope>NUCLEOTIDE SEQUENCE [LARGE SCALE GENOMIC DNA]</scope>
    <source>
        <strain evidence="1 2">DSMZ 700</strain>
    </source>
</reference>
<gene>
    <name evidence="1" type="ORF">SIL87_03850</name>
</gene>
<keyword evidence="2" id="KW-1185">Reference proteome</keyword>
<evidence type="ECO:0000313" key="2">
    <source>
        <dbReference type="Proteomes" id="UP001279553"/>
    </source>
</evidence>
<dbReference type="Proteomes" id="UP001279553">
    <property type="component" value="Unassembled WGS sequence"/>
</dbReference>
<evidence type="ECO:0000313" key="1">
    <source>
        <dbReference type="EMBL" id="MDX5929895.1"/>
    </source>
</evidence>
<accession>A0AAW9DME4</accession>
<proteinExistence type="predicted"/>
<protein>
    <submittedName>
        <fullName evidence="1">DUF707 domain-containing protein</fullName>
    </submittedName>
</protein>
<dbReference type="Pfam" id="PF05212">
    <property type="entry name" value="DUF707"/>
    <property type="match status" value="1"/>
</dbReference>
<organism evidence="1 2">
    <name type="scientific">Acidiphilium acidophilum</name>
    <name type="common">Thiobacillus acidophilus</name>
    <dbReference type="NCBI Taxonomy" id="76588"/>
    <lineage>
        <taxon>Bacteria</taxon>
        <taxon>Pseudomonadati</taxon>
        <taxon>Pseudomonadota</taxon>
        <taxon>Alphaproteobacteria</taxon>
        <taxon>Acetobacterales</taxon>
        <taxon>Acidocellaceae</taxon>
        <taxon>Acidiphilium</taxon>
    </lineage>
</organism>
<name>A0AAW9DME4_ACIAO</name>
<dbReference type="EMBL" id="JAWXYB010000018">
    <property type="protein sequence ID" value="MDX5929895.1"/>
    <property type="molecule type" value="Genomic_DNA"/>
</dbReference>
<dbReference type="InterPro" id="IPR007877">
    <property type="entry name" value="DUF707"/>
</dbReference>
<dbReference type="RefSeq" id="WP_319612876.1">
    <property type="nucleotide sequence ID" value="NZ_JAWXYB010000018.1"/>
</dbReference>